<name>A0A1B9P061_ALILO</name>
<evidence type="ECO:0000313" key="4">
    <source>
        <dbReference type="EMBL" id="OCH21750.1"/>
    </source>
</evidence>
<dbReference type="OrthoDB" id="8613661at2"/>
<dbReference type="CDD" id="cd05233">
    <property type="entry name" value="SDR_c"/>
    <property type="match status" value="1"/>
</dbReference>
<keyword evidence="2" id="KW-0560">Oxidoreductase</keyword>
<reference evidence="4 5" key="1">
    <citation type="submission" date="2016-06" db="EMBL/GenBank/DDBJ databases">
        <authorList>
            <person name="Kjaerup R.B."/>
            <person name="Dalgaard T.S."/>
            <person name="Juul-Madsen H.R."/>
        </authorList>
    </citation>
    <scope>NUCLEOTIDE SEQUENCE [LARGE SCALE GENOMIC DNA]</scope>
    <source>
        <strain evidence="4 5">1S159</strain>
    </source>
</reference>
<dbReference type="EMBL" id="MAJU01000008">
    <property type="protein sequence ID" value="OCH21750.1"/>
    <property type="molecule type" value="Genomic_DNA"/>
</dbReference>
<protein>
    <submittedName>
        <fullName evidence="4">Short-chain dehydrogenase</fullName>
    </submittedName>
</protein>
<dbReference type="InterPro" id="IPR002347">
    <property type="entry name" value="SDR_fam"/>
</dbReference>
<dbReference type="PANTHER" id="PTHR42901">
    <property type="entry name" value="ALCOHOL DEHYDROGENASE"/>
    <property type="match status" value="1"/>
</dbReference>
<evidence type="ECO:0000313" key="5">
    <source>
        <dbReference type="Proteomes" id="UP000093523"/>
    </source>
</evidence>
<sequence length="238" mass="25785">MVMSKFALITGASRGIGKAISHYFAQQGYSLILVSLNKDNLNATKLELEAHYPSSCIETISVDFNNPADVESAISSIIAEHSSIDVMVNSAGVLMAGHTNLTLKQLSELINVNILSTITACNLVIEKMKQQGYGEIYNIGSTAGLEPVPKIAAYSATKAAIVSYSQSLYHELLPFNIKVCCLCPSVVDTDMTNDGRIMNNLKIETQDLTKAIDFIRNLSPSASMSTLSIRCKTIDLEK</sequence>
<comment type="similarity">
    <text evidence="1 3">Belongs to the short-chain dehydrogenases/reductases (SDR) family.</text>
</comment>
<comment type="caution">
    <text evidence="4">The sequence shown here is derived from an EMBL/GenBank/DDBJ whole genome shotgun (WGS) entry which is preliminary data.</text>
</comment>
<organism evidence="4 5">
    <name type="scientific">Aliivibrio logei</name>
    <name type="common">Vibrio logei</name>
    <dbReference type="NCBI Taxonomy" id="688"/>
    <lineage>
        <taxon>Bacteria</taxon>
        <taxon>Pseudomonadati</taxon>
        <taxon>Pseudomonadota</taxon>
        <taxon>Gammaproteobacteria</taxon>
        <taxon>Vibrionales</taxon>
        <taxon>Vibrionaceae</taxon>
        <taxon>Aliivibrio</taxon>
    </lineage>
</organism>
<accession>A0A1B9P061</accession>
<gene>
    <name evidence="4" type="ORF">A6E04_07760</name>
</gene>
<dbReference type="InterPro" id="IPR036291">
    <property type="entry name" value="NAD(P)-bd_dom_sf"/>
</dbReference>
<dbReference type="PRINTS" id="PR00080">
    <property type="entry name" value="SDRFAMILY"/>
</dbReference>
<proteinExistence type="inferred from homology"/>
<dbReference type="AlphaFoldDB" id="A0A1B9P061"/>
<evidence type="ECO:0000256" key="3">
    <source>
        <dbReference type="RuleBase" id="RU000363"/>
    </source>
</evidence>
<dbReference type="PIRSF" id="PIRSF000126">
    <property type="entry name" value="11-beta-HSD1"/>
    <property type="match status" value="1"/>
</dbReference>
<dbReference type="Proteomes" id="UP000093523">
    <property type="component" value="Unassembled WGS sequence"/>
</dbReference>
<dbReference type="Pfam" id="PF00106">
    <property type="entry name" value="adh_short"/>
    <property type="match status" value="1"/>
</dbReference>
<dbReference type="STRING" id="688.A6E04_07760"/>
<dbReference type="SUPFAM" id="SSF51735">
    <property type="entry name" value="NAD(P)-binding Rossmann-fold domains"/>
    <property type="match status" value="1"/>
</dbReference>
<dbReference type="PANTHER" id="PTHR42901:SF1">
    <property type="entry name" value="ALCOHOL DEHYDROGENASE"/>
    <property type="match status" value="1"/>
</dbReference>
<evidence type="ECO:0000256" key="2">
    <source>
        <dbReference type="ARBA" id="ARBA00023002"/>
    </source>
</evidence>
<evidence type="ECO:0000256" key="1">
    <source>
        <dbReference type="ARBA" id="ARBA00006484"/>
    </source>
</evidence>
<dbReference type="PRINTS" id="PR00081">
    <property type="entry name" value="GDHRDH"/>
</dbReference>
<dbReference type="Gene3D" id="3.40.50.720">
    <property type="entry name" value="NAD(P)-binding Rossmann-like Domain"/>
    <property type="match status" value="1"/>
</dbReference>
<dbReference type="GO" id="GO:0016491">
    <property type="term" value="F:oxidoreductase activity"/>
    <property type="evidence" value="ECO:0007669"/>
    <property type="project" value="UniProtKB-KW"/>
</dbReference>